<sequence length="682" mass="79653">MDKGIHAIEKNNTWELNDFNKIKYKPNGEVEHFKARLVAKSVPTDEDIANFYLLEIVILLNYEEASQDTHWIVILLNYEEASQDTHWVSEMDKGIHAIEKNNTWELNDFNKIKYKPNGEVEHFKARLVAKSVPTDEDIANFYLLEIVILLNYEEASQDTHWVKEMDKGIHAIEKNNTWELNEFNKIKYKPNGEVEHFKARLIAKSVPSDEDIANFSLLQIVILLNYEEASQDTHWVKEMDKGIHAIEMNNTWELNEFNKIKYKPNGEVEHFKATLVAKSVPTDEDIANFSLLQIVILLNYEEASQDTHWVSEMDKGIYAIEKNNTRELNEFNKIKYKPNGEVEHFKARLVAKSVPLDEDITNFSLLQIVILLNYEEASQDTHWVKEMDMGIHAIEKNNTWELNEFNKIKYKPNGEVEHFKARLVAKRVPSDKDIANFSLLQIVILLNYEEASQDTHWIVILLNYEEASQDTHWVKEMDKGIHAIEMNNTWELNEFNKIKYKPNGEVEHFKATLVAKSVPTDEDIANFSLLQIVILLNYEEASQDTHWVSEMDKGIHAIEKNNTWELNDFNKIKYKPNGEVEHFKARLVAKSVPSDKDIANFSLLQIVILLNYEEASQDTHWIVILLNYEEASQDTHWVKEMDKGIHAIEMNNTWELNEFNKIKYKPNGEVEHFKATLVAKRL</sequence>
<dbReference type="EMBL" id="CM044705">
    <property type="protein sequence ID" value="KAI5661965.1"/>
    <property type="molecule type" value="Genomic_DNA"/>
</dbReference>
<protein>
    <submittedName>
        <fullName evidence="1">Uncharacterized protein</fullName>
    </submittedName>
</protein>
<proteinExistence type="predicted"/>
<organism evidence="1 2">
    <name type="scientific">Catharanthus roseus</name>
    <name type="common">Madagascar periwinkle</name>
    <name type="synonym">Vinca rosea</name>
    <dbReference type="NCBI Taxonomy" id="4058"/>
    <lineage>
        <taxon>Eukaryota</taxon>
        <taxon>Viridiplantae</taxon>
        <taxon>Streptophyta</taxon>
        <taxon>Embryophyta</taxon>
        <taxon>Tracheophyta</taxon>
        <taxon>Spermatophyta</taxon>
        <taxon>Magnoliopsida</taxon>
        <taxon>eudicotyledons</taxon>
        <taxon>Gunneridae</taxon>
        <taxon>Pentapetalae</taxon>
        <taxon>asterids</taxon>
        <taxon>lamiids</taxon>
        <taxon>Gentianales</taxon>
        <taxon>Apocynaceae</taxon>
        <taxon>Rauvolfioideae</taxon>
        <taxon>Vinceae</taxon>
        <taxon>Catharanthinae</taxon>
        <taxon>Catharanthus</taxon>
    </lineage>
</organism>
<comment type="caution">
    <text evidence="1">The sequence shown here is derived from an EMBL/GenBank/DDBJ whole genome shotgun (WGS) entry which is preliminary data.</text>
</comment>
<name>A0ACC0ANM6_CATRO</name>
<evidence type="ECO:0000313" key="2">
    <source>
        <dbReference type="Proteomes" id="UP001060085"/>
    </source>
</evidence>
<evidence type="ECO:0000313" key="1">
    <source>
        <dbReference type="EMBL" id="KAI5661965.1"/>
    </source>
</evidence>
<keyword evidence="2" id="KW-1185">Reference proteome</keyword>
<gene>
    <name evidence="1" type="ORF">M9H77_21288</name>
</gene>
<reference evidence="2" key="1">
    <citation type="journal article" date="2023" name="Nat. Plants">
        <title>Single-cell RNA sequencing provides a high-resolution roadmap for understanding the multicellular compartmentation of specialized metabolism.</title>
        <authorList>
            <person name="Sun S."/>
            <person name="Shen X."/>
            <person name="Li Y."/>
            <person name="Li Y."/>
            <person name="Wang S."/>
            <person name="Li R."/>
            <person name="Zhang H."/>
            <person name="Shen G."/>
            <person name="Guo B."/>
            <person name="Wei J."/>
            <person name="Xu J."/>
            <person name="St-Pierre B."/>
            <person name="Chen S."/>
            <person name="Sun C."/>
        </authorList>
    </citation>
    <scope>NUCLEOTIDE SEQUENCE [LARGE SCALE GENOMIC DNA]</scope>
</reference>
<accession>A0ACC0ANM6</accession>
<dbReference type="Proteomes" id="UP001060085">
    <property type="component" value="Linkage Group LG05"/>
</dbReference>